<evidence type="ECO:0000256" key="2">
    <source>
        <dbReference type="PROSITE-ProRule" id="PRU00708"/>
    </source>
</evidence>
<dbReference type="InterPro" id="IPR011990">
    <property type="entry name" value="TPR-like_helical_dom_sf"/>
</dbReference>
<dbReference type="EMBL" id="JARAOO010000008">
    <property type="protein sequence ID" value="KAJ7960109.1"/>
    <property type="molecule type" value="Genomic_DNA"/>
</dbReference>
<dbReference type="Pfam" id="PF13812">
    <property type="entry name" value="PPR_3"/>
    <property type="match status" value="1"/>
</dbReference>
<feature type="repeat" description="PPR" evidence="2">
    <location>
        <begin position="165"/>
        <end position="199"/>
    </location>
</feature>
<proteinExistence type="predicted"/>
<evidence type="ECO:0000313" key="5">
    <source>
        <dbReference type="Proteomes" id="UP001163823"/>
    </source>
</evidence>
<protein>
    <submittedName>
        <fullName evidence="4">Pentatricopeptide repeat-containing protein</fullName>
    </submittedName>
</protein>
<dbReference type="Gene3D" id="1.25.40.10">
    <property type="entry name" value="Tetratricopeptide repeat domain"/>
    <property type="match status" value="3"/>
</dbReference>
<dbReference type="AlphaFoldDB" id="A0AAD7LL11"/>
<dbReference type="Proteomes" id="UP001163823">
    <property type="component" value="Chromosome 8"/>
</dbReference>
<dbReference type="NCBIfam" id="TIGR00756">
    <property type="entry name" value="PPR"/>
    <property type="match status" value="3"/>
</dbReference>
<feature type="compositionally biased region" description="Polar residues" evidence="3">
    <location>
        <begin position="25"/>
        <end position="43"/>
    </location>
</feature>
<reference evidence="4" key="1">
    <citation type="journal article" date="2023" name="Science">
        <title>Elucidation of the pathway for biosynthesis of saponin adjuvants from the soapbark tree.</title>
        <authorList>
            <person name="Reed J."/>
            <person name="Orme A."/>
            <person name="El-Demerdash A."/>
            <person name="Owen C."/>
            <person name="Martin L.B.B."/>
            <person name="Misra R.C."/>
            <person name="Kikuchi S."/>
            <person name="Rejzek M."/>
            <person name="Martin A.C."/>
            <person name="Harkess A."/>
            <person name="Leebens-Mack J."/>
            <person name="Louveau T."/>
            <person name="Stephenson M.J."/>
            <person name="Osbourn A."/>
        </authorList>
    </citation>
    <scope>NUCLEOTIDE SEQUENCE</scope>
    <source>
        <strain evidence="4">S10</strain>
    </source>
</reference>
<name>A0AAD7LL11_QUISA</name>
<dbReference type="PANTHER" id="PTHR47942">
    <property type="entry name" value="TETRATRICOPEPTIDE REPEAT (TPR)-LIKE SUPERFAMILY PROTEIN-RELATED"/>
    <property type="match status" value="1"/>
</dbReference>
<comment type="caution">
    <text evidence="4">The sequence shown here is derived from an EMBL/GenBank/DDBJ whole genome shotgun (WGS) entry which is preliminary data.</text>
</comment>
<feature type="region of interest" description="Disordered" evidence="3">
    <location>
        <begin position="1"/>
        <end position="50"/>
    </location>
</feature>
<dbReference type="PANTHER" id="PTHR47942:SF7">
    <property type="entry name" value="OS02G0711100 PROTEIN"/>
    <property type="match status" value="1"/>
</dbReference>
<evidence type="ECO:0000313" key="4">
    <source>
        <dbReference type="EMBL" id="KAJ7960109.1"/>
    </source>
</evidence>
<dbReference type="KEGG" id="qsa:O6P43_020599"/>
<evidence type="ECO:0000256" key="1">
    <source>
        <dbReference type="ARBA" id="ARBA00022737"/>
    </source>
</evidence>
<feature type="repeat" description="PPR" evidence="2">
    <location>
        <begin position="234"/>
        <end position="269"/>
    </location>
</feature>
<feature type="repeat" description="PPR" evidence="2">
    <location>
        <begin position="378"/>
        <end position="412"/>
    </location>
</feature>
<keyword evidence="1" id="KW-0677">Repeat</keyword>
<feature type="compositionally biased region" description="Basic and acidic residues" evidence="3">
    <location>
        <begin position="1"/>
        <end position="21"/>
    </location>
</feature>
<dbReference type="InterPro" id="IPR051222">
    <property type="entry name" value="PPR/CCM1_RNA-binding"/>
</dbReference>
<evidence type="ECO:0000256" key="3">
    <source>
        <dbReference type="SAM" id="MobiDB-lite"/>
    </source>
</evidence>
<dbReference type="PROSITE" id="PS51375">
    <property type="entry name" value="PPR"/>
    <property type="match status" value="4"/>
</dbReference>
<dbReference type="Pfam" id="PF13041">
    <property type="entry name" value="PPR_2"/>
    <property type="match status" value="1"/>
</dbReference>
<gene>
    <name evidence="4" type="ORF">O6P43_020599</name>
</gene>
<accession>A0AAD7LL11</accession>
<organism evidence="4 5">
    <name type="scientific">Quillaja saponaria</name>
    <name type="common">Soap bark tree</name>
    <dbReference type="NCBI Taxonomy" id="32244"/>
    <lineage>
        <taxon>Eukaryota</taxon>
        <taxon>Viridiplantae</taxon>
        <taxon>Streptophyta</taxon>
        <taxon>Embryophyta</taxon>
        <taxon>Tracheophyta</taxon>
        <taxon>Spermatophyta</taxon>
        <taxon>Magnoliopsida</taxon>
        <taxon>eudicotyledons</taxon>
        <taxon>Gunneridae</taxon>
        <taxon>Pentapetalae</taxon>
        <taxon>rosids</taxon>
        <taxon>fabids</taxon>
        <taxon>Fabales</taxon>
        <taxon>Quillajaceae</taxon>
        <taxon>Quillaja</taxon>
    </lineage>
</organism>
<feature type="repeat" description="PPR" evidence="2">
    <location>
        <begin position="343"/>
        <end position="377"/>
    </location>
</feature>
<sequence>MNINKRSYDDRYSPSRSDQNKKSHYSSSTSIQNFTTDGPSQSHNLHREQHMGKRPTFTSYLQVHNLPPIVKVLCEIIANTPSLSVEKVLEGTGIMVTQEDVEEVLKLSYGFPSPAVKFFRWSGHQLNDKHSPYAWNLVVDLLGKNCFFDAMWDAIKSMKREQLLSLATFASVFSSYVAANRVKEAVMTFEVMEQYGCPRDIIALNSLLSAICREGKTVDAWDVLHITKDKIRPDPDTYAILLEGWENEGDVSSARETFAEMVIDIGWDPINVPAYDSFLCTLIKGSAGIHEAIKFFETMRDRRCYPGIKFFKVGLNECLKNYDVRGAGLLWEAMVRRLGLQPDTEMYNSMIALHCHHNDIDIAKRMLDDMVYKGVFPDSQTYNVLFKFLIKSRNLRETSIVFSEMIKNECVPSLSNCNAAVRIYIDSDDPNMAVKVWKCMIDNYHSDLEETANFLVIGLRDLNRLPEAVKYAEDMIERRIKLTSSTLSKLKQSLVKERKQFVYEELLRKWKSH</sequence>
<keyword evidence="5" id="KW-1185">Reference proteome</keyword>
<dbReference type="InterPro" id="IPR002885">
    <property type="entry name" value="PPR_rpt"/>
</dbReference>